<keyword evidence="3" id="KW-1185">Reference proteome</keyword>
<evidence type="ECO:0000256" key="1">
    <source>
        <dbReference type="SAM" id="MobiDB-lite"/>
    </source>
</evidence>
<dbReference type="AlphaFoldDB" id="A0A4D9D9V3"/>
<sequence length="420" mass="47631">MHGDTGAVALLTPHGAGLFYDEESGGLICRFLPPMVDLSLQTHPFKGQFYRPDESASISEPSVLTPPQNPSPWVDSVFAVDDIACFYTSRPIRSIAWRYLRMSIVARSRDLEQPGVKECSIAIYDQTSRTESFQCRRRPMASLGADDLVYLEQEALLFFDQSTFATPRVPLPNGRVRCENQSPTETATCTFAYGQGLTLSRQFRANWGYTISDVVTHRVNANPAQSALFRVPPPAKRHSKQDWQEKHSSHKKFKQREGSDLRRESDLTLSISELKEFQNAFSVAYNNFYEILIVKSYVETRNWQLSVPVAPRTTDTIQFWLSSENLRYRWRALFTARGGFTITTGGTQIGDHHSLGDLTSFRDLFFFVFGTYEFPYEAEIIITVNDIPGDGWPLPLPEQSQGDRIRDVTRNGQFGFGYGP</sequence>
<dbReference type="EMBL" id="SDOX01000002">
    <property type="protein sequence ID" value="TFJ88086.1"/>
    <property type="molecule type" value="Genomic_DNA"/>
</dbReference>
<feature type="region of interest" description="Disordered" evidence="1">
    <location>
        <begin position="232"/>
        <end position="259"/>
    </location>
</feature>
<evidence type="ECO:0000313" key="2">
    <source>
        <dbReference type="EMBL" id="TFJ88086.1"/>
    </source>
</evidence>
<accession>A0A4D9D9V3</accession>
<protein>
    <submittedName>
        <fullName evidence="2">Uncharacterized protein</fullName>
    </submittedName>
</protein>
<evidence type="ECO:0000313" key="3">
    <source>
        <dbReference type="Proteomes" id="UP000355283"/>
    </source>
</evidence>
<name>A0A4D9D9V3_9STRA</name>
<dbReference type="Proteomes" id="UP000355283">
    <property type="component" value="Unassembled WGS sequence"/>
</dbReference>
<proteinExistence type="predicted"/>
<dbReference type="OrthoDB" id="5982326at2759"/>
<organism evidence="2 3">
    <name type="scientific">Nannochloropsis salina CCMP1776</name>
    <dbReference type="NCBI Taxonomy" id="1027361"/>
    <lineage>
        <taxon>Eukaryota</taxon>
        <taxon>Sar</taxon>
        <taxon>Stramenopiles</taxon>
        <taxon>Ochrophyta</taxon>
        <taxon>Eustigmatophyceae</taxon>
        <taxon>Eustigmatales</taxon>
        <taxon>Monodopsidaceae</taxon>
        <taxon>Microchloropsis</taxon>
        <taxon>Microchloropsis salina</taxon>
    </lineage>
</organism>
<gene>
    <name evidence="2" type="ORF">NSK_000440</name>
</gene>
<reference evidence="2 3" key="1">
    <citation type="submission" date="2019-01" db="EMBL/GenBank/DDBJ databases">
        <title>Nuclear Genome Assembly of the Microalgal Biofuel strain Nannochloropsis salina CCMP1776.</title>
        <authorList>
            <person name="Hovde B."/>
        </authorList>
    </citation>
    <scope>NUCLEOTIDE SEQUENCE [LARGE SCALE GENOMIC DNA]</scope>
    <source>
        <strain evidence="2 3">CCMP1776</strain>
    </source>
</reference>
<comment type="caution">
    <text evidence="2">The sequence shown here is derived from an EMBL/GenBank/DDBJ whole genome shotgun (WGS) entry which is preliminary data.</text>
</comment>